<protein>
    <submittedName>
        <fullName evidence="3">DUF1648 domain-containing protein</fullName>
    </submittedName>
</protein>
<keyword evidence="1" id="KW-1133">Transmembrane helix</keyword>
<keyword evidence="1" id="KW-0472">Membrane</keyword>
<feature type="transmembrane region" description="Helical" evidence="1">
    <location>
        <begin position="112"/>
        <end position="133"/>
    </location>
</feature>
<dbReference type="Pfam" id="PF07853">
    <property type="entry name" value="DUF1648"/>
    <property type="match status" value="1"/>
</dbReference>
<reference evidence="3 4" key="1">
    <citation type="submission" date="2018-09" db="EMBL/GenBank/DDBJ databases">
        <title>Novel species of Cryobacterium.</title>
        <authorList>
            <person name="Liu Q."/>
            <person name="Xin Y.-H."/>
        </authorList>
    </citation>
    <scope>NUCLEOTIDE SEQUENCE [LARGE SCALE GENOMIC DNA]</scope>
    <source>
        <strain evidence="3 4">Hh39</strain>
    </source>
</reference>
<keyword evidence="1" id="KW-0812">Transmembrane</keyword>
<evidence type="ECO:0000313" key="3">
    <source>
        <dbReference type="EMBL" id="RJT84585.1"/>
    </source>
</evidence>
<sequence>MGMTFASRPPANFHTSGLVRRLRWSGLAAAAIATVIVAAVYGGLPEQIPTHFGASGQADAWGPRSSVWPLLGVWLLVQALLAFLSTWPRMFNYPVPVTEANAQRLYRDGEGLMVFMGVSVAIIFTGLVLLSVGAPGFPLVGVGLAFLLAVLVVGVGRLMRSPWA</sequence>
<evidence type="ECO:0000259" key="2">
    <source>
        <dbReference type="Pfam" id="PF07853"/>
    </source>
</evidence>
<feature type="domain" description="DUF1648" evidence="2">
    <location>
        <begin position="30"/>
        <end position="68"/>
    </location>
</feature>
<evidence type="ECO:0000256" key="1">
    <source>
        <dbReference type="SAM" id="Phobius"/>
    </source>
</evidence>
<proteinExistence type="predicted"/>
<dbReference type="EMBL" id="QZVS01000097">
    <property type="protein sequence ID" value="RJT84585.1"/>
    <property type="molecule type" value="Genomic_DNA"/>
</dbReference>
<keyword evidence="4" id="KW-1185">Reference proteome</keyword>
<name>A0A3A5M778_9MICO</name>
<feature type="transmembrane region" description="Helical" evidence="1">
    <location>
        <begin position="139"/>
        <end position="159"/>
    </location>
</feature>
<dbReference type="AlphaFoldDB" id="A0A3A5M778"/>
<gene>
    <name evidence="3" type="ORF">D6T64_20685</name>
</gene>
<dbReference type="Proteomes" id="UP000272015">
    <property type="component" value="Unassembled WGS sequence"/>
</dbReference>
<feature type="transmembrane region" description="Helical" evidence="1">
    <location>
        <begin position="66"/>
        <end position="84"/>
    </location>
</feature>
<accession>A0A3A5M778</accession>
<organism evidence="3 4">
    <name type="scientific">Cryobacterium melibiosiphilum</name>
    <dbReference type="NCBI Taxonomy" id="995039"/>
    <lineage>
        <taxon>Bacteria</taxon>
        <taxon>Bacillati</taxon>
        <taxon>Actinomycetota</taxon>
        <taxon>Actinomycetes</taxon>
        <taxon>Micrococcales</taxon>
        <taxon>Microbacteriaceae</taxon>
        <taxon>Cryobacterium</taxon>
    </lineage>
</organism>
<comment type="caution">
    <text evidence="3">The sequence shown here is derived from an EMBL/GenBank/DDBJ whole genome shotgun (WGS) entry which is preliminary data.</text>
</comment>
<evidence type="ECO:0000313" key="4">
    <source>
        <dbReference type="Proteomes" id="UP000272015"/>
    </source>
</evidence>
<dbReference type="InterPro" id="IPR012867">
    <property type="entry name" value="DUF1648"/>
</dbReference>